<dbReference type="CDD" id="cd00102">
    <property type="entry name" value="IPT"/>
    <property type="match status" value="1"/>
</dbReference>
<evidence type="ECO:0000256" key="3">
    <source>
        <dbReference type="SAM" id="Phobius"/>
    </source>
</evidence>
<dbReference type="Pfam" id="PF24141">
    <property type="entry name" value="LRR_ComC"/>
    <property type="match status" value="2"/>
</dbReference>
<gene>
    <name evidence="5" type="ORF">DICPUDRAFT_155273</name>
</gene>
<dbReference type="SMART" id="SM00181">
    <property type="entry name" value="EGF"/>
    <property type="match status" value="3"/>
</dbReference>
<evidence type="ECO:0000259" key="4">
    <source>
        <dbReference type="PROSITE" id="PS50026"/>
    </source>
</evidence>
<dbReference type="PANTHER" id="PTHR24032:SF14">
    <property type="entry name" value="EGF-LIKE DOMAIN-CONTAINING PROTEIN-RELATED"/>
    <property type="match status" value="1"/>
</dbReference>
<accession>F0ZTJ3</accession>
<dbReference type="InterPro" id="IPR053331">
    <property type="entry name" value="EGF-like_comC"/>
</dbReference>
<feature type="region of interest" description="Disordered" evidence="2">
    <location>
        <begin position="721"/>
        <end position="753"/>
    </location>
</feature>
<dbReference type="InterPro" id="IPR032675">
    <property type="entry name" value="LRR_dom_sf"/>
</dbReference>
<sequence length="1530" mass="169694">MYSYKTFESLYPLTNGYIDFCNDKYKPNIICIGTTLSKVTLSCESKTKFYYSDLKNFTSLDFFRANDCKYDFSDFGDEGNSLSNKGISKELYLNGITLDTSFSAASILPLPTNKLTLNNKDTETIEIINFSFFKNIKDFTYLFNGTINTYIPTYNNDLLSKNLNLAFNSLKITLFTGFDKTTLSNIQTISNVKTFTLEFPIDPIEFPAQLTSLNNINNVEIKGKFNKINNKMDLSSSLNLIKLNIKSNDNIFNYNGEVPFSNYPTSLKQLILENVGLTIFPTILNSIIFLDIGYNSITGPLPNISEGNLIDLVLNNNKFTGTVPTSFCSLNIQTLNLANNVGLALPLPNCFECYRRTLNNYYKTSFAGISEIINYLDNLPTKSCGLIFPTINYSSTSKTITLSGQNLGFTNPIGIYSDSNLNSSITFKPVKYSSLFTAQWDKSGPLPPTMVFNFDGDDYTVSTGNYKPIVKSVTKSSNTFTFNGSFFNYDTTLISISLGGNEHVPNIYCQVLTSTFETILCKVDESIQAIPKEENLIIIVKVDQLSTQITFDSNRDTTQNVNYCPTSCQNGGICLTSTSECRCTEDWQSIDCSLPLKPCPNNCSYSSSKGWCDSVKGECSCDPLYTYYDCSKPNHYAQFISSPLTTGGEVIITGWFGDVHENLTILVDIDNYCEIKNVTNSKITCTIGPGEEGTKPIHITQNNITRSNNNLFKYKSIYSGSQSSKENSSNNNSNSSSGVKNESSNSGLEESEQYYEEGSNKKSWVLPVAIVVPIGAAAIVGGLGFFIYKKQKDDPSKKSSVLSGTDYLSIYQNEPADICSQNKAFLKVTCIGDTIDTLYITAASQSADLDYSSFKAFKLSYLELNGSNYGMRFTKDSFGDKSDPTKTGVTKALNLINCRMSDIATLPSPTSNLTLNSLDPQPSIINFSILENILDFYISTSNVPSFESYAIKDLYMNLIGNFDSASLTNLNTLGGSELINLDVAFGNIDFPTFNLDKTTQLTIKGSFNVPTEEIDLAGIPKLQKLSIDSNSATFNFNKKIPFKNLPSTLTYLSLASIGITISPDISSTNIVDLKLINNGLTSVPESFCQLNIQTLDLSGNTGLVTPLPDCFRCYKRTLGSYYKTAFDGATNIINWVNSASIDVTACGKIQPTLDYNSNNKEFTLSGNNLGFINPTAAYIDQNGSDKTIQFNAVKYSTLFKTQWTSDWKPGYFSIGFDSEQYKVATSKQNPTVETVLRTDNTFLFMGLYFEYYLPSVVQITFTNNDGAKVDCQILSSSFDAIECQISQDLDNNENMVVIVKVDDLSTQITINSTSETEQTLIPCEKPCMNQKICISSIGQCDCGDDYQGVDCSIPYFLCPGDCSGPSNGICKNETGTCDCNEFYTTEDCSIPNHYASRFSTPTVLGGDIIIDGWFGFIHENLTISIGNQNCTLNKFNDSFINCTIGPETGFQDVNITQNGIEWYSKDRIKFLGTKKYEEQTSWILPVAIVLPCTVIVVANIIGIIYVYKRHKINLFFEKRKKRVVTLENMY</sequence>
<evidence type="ECO:0000256" key="1">
    <source>
        <dbReference type="PROSITE-ProRule" id="PRU00076"/>
    </source>
</evidence>
<dbReference type="Gene3D" id="2.10.25.10">
    <property type="entry name" value="Laminin"/>
    <property type="match status" value="1"/>
</dbReference>
<dbReference type="Gene3D" id="2.60.40.10">
    <property type="entry name" value="Immunoglobulins"/>
    <property type="match status" value="1"/>
</dbReference>
<protein>
    <recommendedName>
        <fullName evidence="4">EGF-like domain-containing protein</fullName>
    </recommendedName>
</protein>
<proteinExistence type="predicted"/>
<feature type="domain" description="EGF-like" evidence="4">
    <location>
        <begin position="1319"/>
        <end position="1352"/>
    </location>
</feature>
<dbReference type="InterPro" id="IPR057013">
    <property type="entry name" value="LRR_ComC"/>
</dbReference>
<dbReference type="Pfam" id="PF01833">
    <property type="entry name" value="TIG"/>
    <property type="match status" value="1"/>
</dbReference>
<dbReference type="KEGG" id="dpp:DICPUDRAFT_155273"/>
<feature type="disulfide bond" evidence="1">
    <location>
        <begin position="564"/>
        <end position="574"/>
    </location>
</feature>
<dbReference type="PROSITE" id="PS50026">
    <property type="entry name" value="EGF_3"/>
    <property type="match status" value="2"/>
</dbReference>
<dbReference type="GeneID" id="10508362"/>
<organism evidence="5 6">
    <name type="scientific">Dictyostelium purpureum</name>
    <name type="common">Slime mold</name>
    <dbReference type="NCBI Taxonomy" id="5786"/>
    <lineage>
        <taxon>Eukaryota</taxon>
        <taxon>Amoebozoa</taxon>
        <taxon>Evosea</taxon>
        <taxon>Eumycetozoa</taxon>
        <taxon>Dictyostelia</taxon>
        <taxon>Dictyosteliales</taxon>
        <taxon>Dictyosteliaceae</taxon>
        <taxon>Dictyostelium</taxon>
    </lineage>
</organism>
<dbReference type="OMA" id="NEPADIC"/>
<feature type="disulfide bond" evidence="1">
    <location>
        <begin position="1342"/>
        <end position="1351"/>
    </location>
</feature>
<evidence type="ECO:0000256" key="2">
    <source>
        <dbReference type="SAM" id="MobiDB-lite"/>
    </source>
</evidence>
<dbReference type="STRING" id="5786.F0ZTJ3"/>
<feature type="disulfide bond" evidence="1">
    <location>
        <begin position="583"/>
        <end position="592"/>
    </location>
</feature>
<dbReference type="PANTHER" id="PTHR24032">
    <property type="entry name" value="EGF-LIKE DOMAIN-CONTAINING PROTEIN-RELATED-RELATED"/>
    <property type="match status" value="1"/>
</dbReference>
<dbReference type="PROSITE" id="PS00022">
    <property type="entry name" value="EGF_1"/>
    <property type="match status" value="1"/>
</dbReference>
<keyword evidence="3" id="KW-0812">Transmembrane</keyword>
<dbReference type="InterPro" id="IPR002909">
    <property type="entry name" value="IPT_dom"/>
</dbReference>
<dbReference type="EMBL" id="GL871177">
    <property type="protein sequence ID" value="EGC32740.1"/>
    <property type="molecule type" value="Genomic_DNA"/>
</dbReference>
<dbReference type="SUPFAM" id="SSF57184">
    <property type="entry name" value="Growth factor receptor domain"/>
    <property type="match status" value="1"/>
</dbReference>
<feature type="disulfide bond" evidence="1">
    <location>
        <begin position="1323"/>
        <end position="1333"/>
    </location>
</feature>
<dbReference type="VEuPathDB" id="AmoebaDB:DICPUDRAFT_155273"/>
<dbReference type="FunCoup" id="F0ZTJ3">
    <property type="interactions" value="1103"/>
</dbReference>
<dbReference type="OrthoDB" id="676979at2759"/>
<dbReference type="SUPFAM" id="SSF52058">
    <property type="entry name" value="L domain-like"/>
    <property type="match status" value="2"/>
</dbReference>
<dbReference type="InterPro" id="IPR013783">
    <property type="entry name" value="Ig-like_fold"/>
</dbReference>
<keyword evidence="1" id="KW-1015">Disulfide bond</keyword>
<name>F0ZTJ3_DICPU</name>
<feature type="compositionally biased region" description="Low complexity" evidence="2">
    <location>
        <begin position="721"/>
        <end position="748"/>
    </location>
</feature>
<feature type="domain" description="EGF-like" evidence="4">
    <location>
        <begin position="560"/>
        <end position="593"/>
    </location>
</feature>
<dbReference type="InterPro" id="IPR009030">
    <property type="entry name" value="Growth_fac_rcpt_cys_sf"/>
</dbReference>
<evidence type="ECO:0000313" key="5">
    <source>
        <dbReference type="EMBL" id="EGC32740.1"/>
    </source>
</evidence>
<dbReference type="InParanoid" id="F0ZTJ3"/>
<keyword evidence="3" id="KW-0472">Membrane</keyword>
<comment type="caution">
    <text evidence="1">Lacks conserved residue(s) required for the propagation of feature annotation.</text>
</comment>
<keyword evidence="6" id="KW-1185">Reference proteome</keyword>
<feature type="transmembrane region" description="Helical" evidence="3">
    <location>
        <begin position="1482"/>
        <end position="1507"/>
    </location>
</feature>
<dbReference type="Proteomes" id="UP000001064">
    <property type="component" value="Unassembled WGS sequence"/>
</dbReference>
<dbReference type="InterPro" id="IPR000742">
    <property type="entry name" value="EGF"/>
</dbReference>
<evidence type="ECO:0000313" key="6">
    <source>
        <dbReference type="Proteomes" id="UP000001064"/>
    </source>
</evidence>
<reference evidence="6" key="1">
    <citation type="journal article" date="2011" name="Genome Biol.">
        <title>Comparative genomics of the social amoebae Dictyostelium discoideum and Dictyostelium purpureum.</title>
        <authorList>
            <consortium name="US DOE Joint Genome Institute (JGI-PGF)"/>
            <person name="Sucgang R."/>
            <person name="Kuo A."/>
            <person name="Tian X."/>
            <person name="Salerno W."/>
            <person name="Parikh A."/>
            <person name="Feasley C.L."/>
            <person name="Dalin E."/>
            <person name="Tu H."/>
            <person name="Huang E."/>
            <person name="Barry K."/>
            <person name="Lindquist E."/>
            <person name="Shapiro H."/>
            <person name="Bruce D."/>
            <person name="Schmutz J."/>
            <person name="Salamov A."/>
            <person name="Fey P."/>
            <person name="Gaudet P."/>
            <person name="Anjard C."/>
            <person name="Babu M.M."/>
            <person name="Basu S."/>
            <person name="Bushmanova Y."/>
            <person name="van der Wel H."/>
            <person name="Katoh-Kurasawa M."/>
            <person name="Dinh C."/>
            <person name="Coutinho P.M."/>
            <person name="Saito T."/>
            <person name="Elias M."/>
            <person name="Schaap P."/>
            <person name="Kay R.R."/>
            <person name="Henrissat B."/>
            <person name="Eichinger L."/>
            <person name="Rivero F."/>
            <person name="Putnam N.H."/>
            <person name="West C.M."/>
            <person name="Loomis W.F."/>
            <person name="Chisholm R.L."/>
            <person name="Shaulsky G."/>
            <person name="Strassmann J.E."/>
            <person name="Queller D.C."/>
            <person name="Kuspa A."/>
            <person name="Grigoriev I.V."/>
        </authorList>
    </citation>
    <scope>NUCLEOTIDE SEQUENCE [LARGE SCALE GENOMIC DNA]</scope>
    <source>
        <strain evidence="6">QSDP1</strain>
    </source>
</reference>
<dbReference type="RefSeq" id="XP_003290738.1">
    <property type="nucleotide sequence ID" value="XM_003290690.1"/>
</dbReference>
<keyword evidence="1" id="KW-0245">EGF-like domain</keyword>
<dbReference type="Gene3D" id="3.80.10.10">
    <property type="entry name" value="Ribonuclease Inhibitor"/>
    <property type="match status" value="2"/>
</dbReference>
<keyword evidence="3" id="KW-1133">Transmembrane helix</keyword>